<evidence type="ECO:0000313" key="12">
    <source>
        <dbReference type="Proteomes" id="UP000198507"/>
    </source>
</evidence>
<dbReference type="GO" id="GO:0015937">
    <property type="term" value="P:coenzyme A biosynthetic process"/>
    <property type="evidence" value="ECO:0007669"/>
    <property type="project" value="UniProtKB-UniRule"/>
</dbReference>
<comment type="function">
    <text evidence="9">Reversibly transfers an adenylyl group from ATP to 4'-phosphopantetheine, yielding dephospho-CoA (dPCoA) and pyrophosphate.</text>
</comment>
<reference evidence="12" key="1">
    <citation type="submission" date="2016-10" db="EMBL/GenBank/DDBJ databases">
        <authorList>
            <person name="Varghese N."/>
            <person name="Submissions S."/>
        </authorList>
    </citation>
    <scope>NUCLEOTIDE SEQUENCE [LARGE SCALE GENOMIC DNA]</scope>
    <source>
        <strain evidence="12">DSM 44209</strain>
    </source>
</reference>
<dbReference type="NCBIfam" id="TIGR00125">
    <property type="entry name" value="cyt_tran_rel"/>
    <property type="match status" value="1"/>
</dbReference>
<comment type="pathway">
    <text evidence="9">Cofactor biosynthesis; coenzyme A biosynthesis; CoA from (R)-pantothenate: step 4/5.</text>
</comment>
<evidence type="ECO:0000256" key="4">
    <source>
        <dbReference type="ARBA" id="ARBA00022741"/>
    </source>
</evidence>
<evidence type="ECO:0000256" key="3">
    <source>
        <dbReference type="ARBA" id="ARBA00022695"/>
    </source>
</evidence>
<dbReference type="CDD" id="cd02163">
    <property type="entry name" value="PPAT"/>
    <property type="match status" value="1"/>
</dbReference>
<keyword evidence="7 9" id="KW-0173">Coenzyme A biosynthesis</keyword>
<dbReference type="EC" id="2.7.7.3" evidence="9"/>
<evidence type="ECO:0000256" key="6">
    <source>
        <dbReference type="ARBA" id="ARBA00022842"/>
    </source>
</evidence>
<dbReference type="PRINTS" id="PR01020">
    <property type="entry name" value="LPSBIOSNTHSS"/>
</dbReference>
<gene>
    <name evidence="9" type="primary">coaD</name>
    <name evidence="11" type="ORF">SAMN04488546_3146</name>
</gene>
<feature type="binding site" evidence="9">
    <location>
        <begin position="9"/>
        <end position="10"/>
    </location>
    <ligand>
        <name>ATP</name>
        <dbReference type="ChEBI" id="CHEBI:30616"/>
    </ligand>
</feature>
<feature type="binding site" evidence="9">
    <location>
        <position position="17"/>
    </location>
    <ligand>
        <name>ATP</name>
        <dbReference type="ChEBI" id="CHEBI:30616"/>
    </ligand>
</feature>
<comment type="subcellular location">
    <subcellularLocation>
        <location evidence="9">Cytoplasm</location>
    </subcellularLocation>
</comment>
<proteinExistence type="inferred from homology"/>
<keyword evidence="12" id="KW-1185">Reference proteome</keyword>
<keyword evidence="2 9" id="KW-0808">Transferase</keyword>
<evidence type="ECO:0000256" key="7">
    <source>
        <dbReference type="ARBA" id="ARBA00022993"/>
    </source>
</evidence>
<evidence type="ECO:0000256" key="8">
    <source>
        <dbReference type="ARBA" id="ARBA00029346"/>
    </source>
</evidence>
<name>A0A1I0G1M0_9ACTN</name>
<evidence type="ECO:0000256" key="5">
    <source>
        <dbReference type="ARBA" id="ARBA00022840"/>
    </source>
</evidence>
<evidence type="ECO:0000256" key="2">
    <source>
        <dbReference type="ARBA" id="ARBA00022679"/>
    </source>
</evidence>
<comment type="subunit">
    <text evidence="9">Homohexamer.</text>
</comment>
<evidence type="ECO:0000256" key="9">
    <source>
        <dbReference type="HAMAP-Rule" id="MF_00151"/>
    </source>
</evidence>
<dbReference type="InterPro" id="IPR001980">
    <property type="entry name" value="PPAT"/>
</dbReference>
<dbReference type="GO" id="GO:0005737">
    <property type="term" value="C:cytoplasm"/>
    <property type="evidence" value="ECO:0007669"/>
    <property type="project" value="UniProtKB-SubCell"/>
</dbReference>
<feature type="binding site" evidence="9">
    <location>
        <position position="41"/>
    </location>
    <ligand>
        <name>substrate</name>
    </ligand>
</feature>
<keyword evidence="6 9" id="KW-0460">Magnesium</keyword>
<dbReference type="Gene3D" id="3.40.50.620">
    <property type="entry name" value="HUPs"/>
    <property type="match status" value="1"/>
</dbReference>
<dbReference type="GO" id="GO:0004595">
    <property type="term" value="F:pantetheine-phosphate adenylyltransferase activity"/>
    <property type="evidence" value="ECO:0007669"/>
    <property type="project" value="UniProtKB-UniRule"/>
</dbReference>
<comment type="cofactor">
    <cofactor evidence="9">
        <name>Mg(2+)</name>
        <dbReference type="ChEBI" id="CHEBI:18420"/>
    </cofactor>
</comment>
<sequence length="160" mass="17225">MRRAVCPGSFDPVTNGHVDVVSRAAALYDELVVAVLVNPGKAGLFTVDERIALLRDALVDVPNVVVDSFQGLLVDYCRSNDIPVIVKGLRAVSDFEYELQMAQMNRELAGVETLFVPTAPQVGHLSSSLVKQIATFGGDVSGLVPKAVHERLTAHREQGT</sequence>
<feature type="binding site" evidence="9">
    <location>
        <position position="9"/>
    </location>
    <ligand>
        <name>substrate</name>
    </ligand>
</feature>
<dbReference type="EMBL" id="FOIE01000006">
    <property type="protein sequence ID" value="SET64733.1"/>
    <property type="molecule type" value="Genomic_DNA"/>
</dbReference>
<feature type="binding site" evidence="9">
    <location>
        <position position="73"/>
    </location>
    <ligand>
        <name>substrate</name>
    </ligand>
</feature>
<accession>A0A1I0G1M0</accession>
<evidence type="ECO:0000256" key="1">
    <source>
        <dbReference type="ARBA" id="ARBA00022490"/>
    </source>
</evidence>
<dbReference type="AlphaFoldDB" id="A0A1I0G1M0"/>
<comment type="catalytic activity">
    <reaction evidence="8 9">
        <text>(R)-4'-phosphopantetheine + ATP + H(+) = 3'-dephospho-CoA + diphosphate</text>
        <dbReference type="Rhea" id="RHEA:19801"/>
        <dbReference type="ChEBI" id="CHEBI:15378"/>
        <dbReference type="ChEBI" id="CHEBI:30616"/>
        <dbReference type="ChEBI" id="CHEBI:33019"/>
        <dbReference type="ChEBI" id="CHEBI:57328"/>
        <dbReference type="ChEBI" id="CHEBI:61723"/>
        <dbReference type="EC" id="2.7.7.3"/>
    </reaction>
</comment>
<dbReference type="SUPFAM" id="SSF52374">
    <property type="entry name" value="Nucleotidylyl transferase"/>
    <property type="match status" value="1"/>
</dbReference>
<feature type="site" description="Transition state stabilizer" evidence="9">
    <location>
        <position position="17"/>
    </location>
</feature>
<evidence type="ECO:0000313" key="11">
    <source>
        <dbReference type="EMBL" id="SET64733.1"/>
    </source>
</evidence>
<dbReference type="RefSeq" id="WP_091445607.1">
    <property type="nucleotide sequence ID" value="NZ_FOIE01000006.1"/>
</dbReference>
<feature type="domain" description="Cytidyltransferase-like" evidence="10">
    <location>
        <begin position="5"/>
        <end position="132"/>
    </location>
</feature>
<keyword evidence="4 9" id="KW-0547">Nucleotide-binding</keyword>
<keyword evidence="5 9" id="KW-0067">ATP-binding</keyword>
<dbReference type="HAMAP" id="MF_00151">
    <property type="entry name" value="PPAT_bact"/>
    <property type="match status" value="1"/>
</dbReference>
<evidence type="ECO:0000259" key="10">
    <source>
        <dbReference type="Pfam" id="PF01467"/>
    </source>
</evidence>
<dbReference type="NCBIfam" id="TIGR01510">
    <property type="entry name" value="coaD_prev_kdtB"/>
    <property type="match status" value="1"/>
</dbReference>
<keyword evidence="3 9" id="KW-0548">Nucleotidyltransferase</keyword>
<dbReference type="InterPro" id="IPR014729">
    <property type="entry name" value="Rossmann-like_a/b/a_fold"/>
</dbReference>
<keyword evidence="1 9" id="KW-0963">Cytoplasm</keyword>
<dbReference type="PANTHER" id="PTHR21342:SF1">
    <property type="entry name" value="PHOSPHOPANTETHEINE ADENYLYLTRANSFERASE"/>
    <property type="match status" value="1"/>
</dbReference>
<protein>
    <recommendedName>
        <fullName evidence="9">Phosphopantetheine adenylyltransferase</fullName>
        <ecNumber evidence="9">2.7.7.3</ecNumber>
    </recommendedName>
    <alternativeName>
        <fullName evidence="9">Dephospho-CoA pyrophosphorylase</fullName>
    </alternativeName>
    <alternativeName>
        <fullName evidence="9">Pantetheine-phosphate adenylyltransferase</fullName>
        <shortName evidence="9">PPAT</shortName>
    </alternativeName>
</protein>
<dbReference type="InterPro" id="IPR004821">
    <property type="entry name" value="Cyt_trans-like"/>
</dbReference>
<dbReference type="UniPathway" id="UPA00241">
    <property type="reaction ID" value="UER00355"/>
</dbReference>
<dbReference type="Proteomes" id="UP000198507">
    <property type="component" value="Unassembled WGS sequence"/>
</dbReference>
<dbReference type="Pfam" id="PF01467">
    <property type="entry name" value="CTP_transf_like"/>
    <property type="match status" value="1"/>
</dbReference>
<dbReference type="PANTHER" id="PTHR21342">
    <property type="entry name" value="PHOSPHOPANTETHEINE ADENYLYLTRANSFERASE"/>
    <property type="match status" value="1"/>
</dbReference>
<feature type="binding site" evidence="9">
    <location>
        <position position="87"/>
    </location>
    <ligand>
        <name>substrate</name>
    </ligand>
</feature>
<dbReference type="GO" id="GO:0005524">
    <property type="term" value="F:ATP binding"/>
    <property type="evidence" value="ECO:0007669"/>
    <property type="project" value="UniProtKB-KW"/>
</dbReference>
<dbReference type="OrthoDB" id="9806661at2"/>
<feature type="binding site" evidence="9">
    <location>
        <begin position="122"/>
        <end position="128"/>
    </location>
    <ligand>
        <name>ATP</name>
        <dbReference type="ChEBI" id="CHEBI:30616"/>
    </ligand>
</feature>
<organism evidence="11 12">
    <name type="scientific">Geodermatophilus poikilotrophus</name>
    <dbReference type="NCBI Taxonomy" id="1333667"/>
    <lineage>
        <taxon>Bacteria</taxon>
        <taxon>Bacillati</taxon>
        <taxon>Actinomycetota</taxon>
        <taxon>Actinomycetes</taxon>
        <taxon>Geodermatophilales</taxon>
        <taxon>Geodermatophilaceae</taxon>
        <taxon>Geodermatophilus</taxon>
    </lineage>
</organism>
<feature type="binding site" evidence="9">
    <location>
        <begin position="88"/>
        <end position="90"/>
    </location>
    <ligand>
        <name>ATP</name>
        <dbReference type="ChEBI" id="CHEBI:30616"/>
    </ligand>
</feature>
<feature type="binding site" evidence="9">
    <location>
        <position position="98"/>
    </location>
    <ligand>
        <name>ATP</name>
        <dbReference type="ChEBI" id="CHEBI:30616"/>
    </ligand>
</feature>
<comment type="similarity">
    <text evidence="9">Belongs to the bacterial CoaD family.</text>
</comment>